<protein>
    <recommendedName>
        <fullName evidence="20">Cytochrome c oxidase subunit III</fullName>
    </recommendedName>
</protein>
<dbReference type="InterPro" id="IPR036909">
    <property type="entry name" value="Cyt_c-like_dom_sf"/>
</dbReference>
<comment type="similarity">
    <text evidence="4">Belongs to the CcoP / FixP family.</text>
</comment>
<evidence type="ECO:0000256" key="3">
    <source>
        <dbReference type="ARBA" id="ARBA00004673"/>
    </source>
</evidence>
<keyword evidence="13" id="KW-0375">Hydrogen ion transport</keyword>
<evidence type="ECO:0000256" key="6">
    <source>
        <dbReference type="ARBA" id="ARBA00022475"/>
    </source>
</evidence>
<dbReference type="InterPro" id="IPR050597">
    <property type="entry name" value="Cytochrome_c_Oxidase_Subunit"/>
</dbReference>
<keyword evidence="25" id="KW-1185">Reference proteome</keyword>
<evidence type="ECO:0000256" key="10">
    <source>
        <dbReference type="ARBA" id="ARBA00022692"/>
    </source>
</evidence>
<dbReference type="SUPFAM" id="SSF46626">
    <property type="entry name" value="Cytochrome c"/>
    <property type="match status" value="2"/>
</dbReference>
<evidence type="ECO:0000256" key="8">
    <source>
        <dbReference type="ARBA" id="ARBA00022617"/>
    </source>
</evidence>
<evidence type="ECO:0000256" key="9">
    <source>
        <dbReference type="ARBA" id="ARBA00022660"/>
    </source>
</evidence>
<keyword evidence="16" id="KW-0560">Oxidoreductase</keyword>
<evidence type="ECO:0000256" key="14">
    <source>
        <dbReference type="ARBA" id="ARBA00022982"/>
    </source>
</evidence>
<keyword evidence="5" id="KW-0813">Transport</keyword>
<comment type="cofactor">
    <cofactor evidence="1">
        <name>heme c</name>
        <dbReference type="ChEBI" id="CHEBI:61717"/>
    </cofactor>
</comment>
<name>A0ABS7WQC8_9BACT</name>
<dbReference type="InterPro" id="IPR009056">
    <property type="entry name" value="Cyt_c-like_dom"/>
</dbReference>
<comment type="caution">
    <text evidence="24">The sequence shown here is derived from an EMBL/GenBank/DDBJ whole genome shotgun (WGS) entry which is preliminary data.</text>
</comment>
<dbReference type="InterPro" id="IPR038414">
    <property type="entry name" value="CcoP_N_sf"/>
</dbReference>
<keyword evidence="15 22" id="KW-1133">Transmembrane helix</keyword>
<dbReference type="PANTHER" id="PTHR33751">
    <property type="entry name" value="CBB3-TYPE CYTOCHROME C OXIDASE SUBUNIT FIXP"/>
    <property type="match status" value="1"/>
</dbReference>
<evidence type="ECO:0000256" key="15">
    <source>
        <dbReference type="ARBA" id="ARBA00022989"/>
    </source>
</evidence>
<dbReference type="Gene3D" id="6.10.280.130">
    <property type="match status" value="1"/>
</dbReference>
<evidence type="ECO:0000259" key="23">
    <source>
        <dbReference type="PROSITE" id="PS51007"/>
    </source>
</evidence>
<dbReference type="RefSeq" id="WP_172230492.1">
    <property type="nucleotide sequence ID" value="NZ_CP035946.1"/>
</dbReference>
<keyword evidence="10 22" id="KW-0812">Transmembrane</keyword>
<proteinExistence type="inferred from homology"/>
<organism evidence="24 25">
    <name type="scientific">Campylobacter canadensis</name>
    <dbReference type="NCBI Taxonomy" id="449520"/>
    <lineage>
        <taxon>Bacteria</taxon>
        <taxon>Pseudomonadati</taxon>
        <taxon>Campylobacterota</taxon>
        <taxon>Epsilonproteobacteria</taxon>
        <taxon>Campylobacterales</taxon>
        <taxon>Campylobacteraceae</taxon>
        <taxon>Campylobacter</taxon>
    </lineage>
</organism>
<comment type="subcellular location">
    <subcellularLocation>
        <location evidence="2">Cell inner membrane</location>
    </subcellularLocation>
</comment>
<evidence type="ECO:0000256" key="20">
    <source>
        <dbReference type="ARBA" id="ARBA00029635"/>
    </source>
</evidence>
<evidence type="ECO:0000256" key="1">
    <source>
        <dbReference type="ARBA" id="ARBA00001926"/>
    </source>
</evidence>
<evidence type="ECO:0000256" key="5">
    <source>
        <dbReference type="ARBA" id="ARBA00022448"/>
    </source>
</evidence>
<evidence type="ECO:0000256" key="2">
    <source>
        <dbReference type="ARBA" id="ARBA00004533"/>
    </source>
</evidence>
<evidence type="ECO:0000256" key="18">
    <source>
        <dbReference type="ARBA" id="ARBA00023065"/>
    </source>
</evidence>
<evidence type="ECO:0000256" key="16">
    <source>
        <dbReference type="ARBA" id="ARBA00023002"/>
    </source>
</evidence>
<comment type="pathway">
    <text evidence="3">Energy metabolism; oxidative phosphorylation.</text>
</comment>
<dbReference type="Pfam" id="PF14715">
    <property type="entry name" value="FixP_N"/>
    <property type="match status" value="1"/>
</dbReference>
<dbReference type="Proteomes" id="UP000786183">
    <property type="component" value="Unassembled WGS sequence"/>
</dbReference>
<keyword evidence="14" id="KW-0249">Electron transport</keyword>
<sequence length="278" mass="30262">MNWFNLSDNVNLLSIIGAIVIVLTVFIVAGNAFNQMKKNKSNAELAEHTWDGIGEYKNPLPLGWALMFVLLILFALWYFLIGYPLNKYSSIGEYNESVQEFNAKYDAKYSSLDDDKKIQMGERLFTLHCAPCHGLTGDGINGKAQDLTVWGSVDGILNTLEHGSTGLGYGEMPAGLVEGEDAKLIAEFIVKGNEKGKELFAENCASCHGDNAEGIEDVAPALNVYGKAEFIANVLRSGKDAPSDASVKVIGRMPSFIHALSANQIDALSRYVSTLSKE</sequence>
<keyword evidence="17 21" id="KW-0408">Iron</keyword>
<dbReference type="PIRSF" id="PIRSF000006">
    <property type="entry name" value="Cbb3-Cox_fixP"/>
    <property type="match status" value="1"/>
</dbReference>
<feature type="domain" description="Cytochrome c" evidence="23">
    <location>
        <begin position="116"/>
        <end position="193"/>
    </location>
</feature>
<dbReference type="InterPro" id="IPR032858">
    <property type="entry name" value="CcoP_N"/>
</dbReference>
<keyword evidence="19 22" id="KW-0472">Membrane</keyword>
<keyword evidence="9" id="KW-0679">Respiratory chain</keyword>
<dbReference type="Pfam" id="PF00034">
    <property type="entry name" value="Cytochrom_C"/>
    <property type="match status" value="1"/>
</dbReference>
<evidence type="ECO:0000256" key="11">
    <source>
        <dbReference type="ARBA" id="ARBA00022723"/>
    </source>
</evidence>
<evidence type="ECO:0000313" key="24">
    <source>
        <dbReference type="EMBL" id="MBZ7986972.1"/>
    </source>
</evidence>
<evidence type="ECO:0000256" key="21">
    <source>
        <dbReference type="PROSITE-ProRule" id="PRU00433"/>
    </source>
</evidence>
<evidence type="ECO:0000313" key="25">
    <source>
        <dbReference type="Proteomes" id="UP000786183"/>
    </source>
</evidence>
<evidence type="ECO:0000256" key="7">
    <source>
        <dbReference type="ARBA" id="ARBA00022519"/>
    </source>
</evidence>
<keyword evidence="11 21" id="KW-0479">Metal-binding</keyword>
<reference evidence="24 25" key="1">
    <citation type="submission" date="2020-07" db="EMBL/GenBank/DDBJ databases">
        <title>Transfer of Campylobacter canadensis to the novel genus Avispirillum gen. nov., that also includes two novel species recovered from migratory waterfowl: Avispirillum anseris sp. nov. and Avispirillum brantae sp. nov.</title>
        <authorList>
            <person name="Miller W.G."/>
            <person name="Chapman M.H."/>
            <person name="Yee E."/>
            <person name="Inglis G.D."/>
        </authorList>
    </citation>
    <scope>NUCLEOTIDE SEQUENCE [LARGE SCALE GENOMIC DNA]</scope>
    <source>
        <strain evidence="24 25">L283</strain>
    </source>
</reference>
<accession>A0ABS7WQC8</accession>
<dbReference type="PROSITE" id="PS51007">
    <property type="entry name" value="CYTC"/>
    <property type="match status" value="2"/>
</dbReference>
<dbReference type="PANTHER" id="PTHR33751:SF1">
    <property type="entry name" value="CBB3-TYPE CYTOCHROME C OXIDASE SUBUNIT FIXP"/>
    <property type="match status" value="1"/>
</dbReference>
<dbReference type="InterPro" id="IPR004678">
    <property type="entry name" value="Cyt_c_oxidase_cbb3_su3"/>
</dbReference>
<keyword evidence="6" id="KW-1003">Cell membrane</keyword>
<evidence type="ECO:0000256" key="4">
    <source>
        <dbReference type="ARBA" id="ARBA00006113"/>
    </source>
</evidence>
<feature type="transmembrane region" description="Helical" evidence="22">
    <location>
        <begin position="12"/>
        <end position="33"/>
    </location>
</feature>
<feature type="domain" description="Cytochrome c" evidence="23">
    <location>
        <begin position="191"/>
        <end position="276"/>
    </location>
</feature>
<dbReference type="Pfam" id="PF13442">
    <property type="entry name" value="Cytochrome_CBB3"/>
    <property type="match status" value="1"/>
</dbReference>
<feature type="transmembrane region" description="Helical" evidence="22">
    <location>
        <begin position="62"/>
        <end position="80"/>
    </location>
</feature>
<keyword evidence="18" id="KW-0406">Ion transport</keyword>
<keyword evidence="8 21" id="KW-0349">Heme</keyword>
<gene>
    <name evidence="24" type="ORF">AVCANL283_02410</name>
</gene>
<keyword evidence="7" id="KW-0997">Cell inner membrane</keyword>
<evidence type="ECO:0000256" key="22">
    <source>
        <dbReference type="SAM" id="Phobius"/>
    </source>
</evidence>
<dbReference type="EMBL" id="JACGBB010000003">
    <property type="protein sequence ID" value="MBZ7986972.1"/>
    <property type="molecule type" value="Genomic_DNA"/>
</dbReference>
<evidence type="ECO:0000256" key="19">
    <source>
        <dbReference type="ARBA" id="ARBA00023136"/>
    </source>
</evidence>
<keyword evidence="12" id="KW-0677">Repeat</keyword>
<dbReference type="Gene3D" id="1.10.760.10">
    <property type="entry name" value="Cytochrome c-like domain"/>
    <property type="match status" value="2"/>
</dbReference>
<evidence type="ECO:0000256" key="12">
    <source>
        <dbReference type="ARBA" id="ARBA00022737"/>
    </source>
</evidence>
<evidence type="ECO:0000256" key="13">
    <source>
        <dbReference type="ARBA" id="ARBA00022781"/>
    </source>
</evidence>
<evidence type="ECO:0000256" key="17">
    <source>
        <dbReference type="ARBA" id="ARBA00023004"/>
    </source>
</evidence>